<keyword evidence="2" id="KW-0328">Glycosyltransferase</keyword>
<comment type="similarity">
    <text evidence="1">Belongs to the glycosyltransferase group 1 family. Glycosyltransferase 4 subfamily.</text>
</comment>
<dbReference type="OrthoDB" id="267270at2"/>
<dbReference type="InterPro" id="IPR028098">
    <property type="entry name" value="Glyco_trans_4-like_N"/>
</dbReference>
<evidence type="ECO:0000256" key="1">
    <source>
        <dbReference type="ARBA" id="ARBA00009481"/>
    </source>
</evidence>
<evidence type="ECO:0000259" key="4">
    <source>
        <dbReference type="Pfam" id="PF00534"/>
    </source>
</evidence>
<dbReference type="InterPro" id="IPR001296">
    <property type="entry name" value="Glyco_trans_1"/>
</dbReference>
<gene>
    <name evidence="6" type="ORF">SAMN05216233_13619</name>
</gene>
<organism evidence="6 7">
    <name type="scientific">Desulfoluna spongiiphila</name>
    <dbReference type="NCBI Taxonomy" id="419481"/>
    <lineage>
        <taxon>Bacteria</taxon>
        <taxon>Pseudomonadati</taxon>
        <taxon>Thermodesulfobacteriota</taxon>
        <taxon>Desulfobacteria</taxon>
        <taxon>Desulfobacterales</taxon>
        <taxon>Desulfolunaceae</taxon>
        <taxon>Desulfoluna</taxon>
    </lineage>
</organism>
<sequence>MIKVIQSTTHWLPQTQTWIYNQVKNLPGDINTHIVCEKTLNYDQFYIDNIHQISKTPVLKFLSSIQKFKVSSFIRLFWLYFNFRRFKADIIHSHFGHIGWYDSLLIRWISARHVVTFYGYDVKRLPKQNKKWLKRYKSLFKNTDLVLCEGEHMARCIIKLGCPESKIKVNHLGVNTGSIPFRPRSCMPKEQLRILIAASFREKKGIPSAIEALGQFQKENNSIEKITIIGDATEEEHSKQEKRRIIHSIKRNRLSSRVKLLGFKRYDTLMKESYNHHIFLSPSITANDGDTEGGAPVTIIEMMATGMLVVSTSHCDIPGVVKYGNENWLVPENDITELSNRLKWLSENRESWEPMIFKGRNHIEKEFDTIHQSHRLAQHYKSLLK</sequence>
<dbReference type="Gene3D" id="3.40.50.2000">
    <property type="entry name" value="Glycogen Phosphorylase B"/>
    <property type="match status" value="2"/>
</dbReference>
<feature type="domain" description="Glycosyltransferase subfamily 4-like N-terminal" evidence="5">
    <location>
        <begin position="19"/>
        <end position="176"/>
    </location>
</feature>
<dbReference type="Pfam" id="PF00534">
    <property type="entry name" value="Glycos_transf_1"/>
    <property type="match status" value="1"/>
</dbReference>
<evidence type="ECO:0000256" key="3">
    <source>
        <dbReference type="ARBA" id="ARBA00022679"/>
    </source>
</evidence>
<dbReference type="AlphaFoldDB" id="A0A1G5JPS8"/>
<dbReference type="PANTHER" id="PTHR12526">
    <property type="entry name" value="GLYCOSYLTRANSFERASE"/>
    <property type="match status" value="1"/>
</dbReference>
<keyword evidence="7" id="KW-1185">Reference proteome</keyword>
<feature type="domain" description="Glycosyl transferase family 1" evidence="4">
    <location>
        <begin position="188"/>
        <end position="361"/>
    </location>
</feature>
<dbReference type="GO" id="GO:0016757">
    <property type="term" value="F:glycosyltransferase activity"/>
    <property type="evidence" value="ECO:0007669"/>
    <property type="project" value="UniProtKB-KW"/>
</dbReference>
<name>A0A1G5JPS8_9BACT</name>
<evidence type="ECO:0000259" key="5">
    <source>
        <dbReference type="Pfam" id="PF13439"/>
    </source>
</evidence>
<evidence type="ECO:0000313" key="7">
    <source>
        <dbReference type="Proteomes" id="UP000198870"/>
    </source>
</evidence>
<dbReference type="STRING" id="419481.SAMN05216233_13619"/>
<dbReference type="Proteomes" id="UP000198870">
    <property type="component" value="Unassembled WGS sequence"/>
</dbReference>
<dbReference type="RefSeq" id="WP_092215833.1">
    <property type="nucleotide sequence ID" value="NZ_FMUX01000036.1"/>
</dbReference>
<keyword evidence="3 6" id="KW-0808">Transferase</keyword>
<protein>
    <submittedName>
        <fullName evidence="6">Colanic acid/amylovoran biosynthesis glycosyltransferase</fullName>
    </submittedName>
</protein>
<accession>A0A1G5JPS8</accession>
<dbReference type="SUPFAM" id="SSF53756">
    <property type="entry name" value="UDP-Glycosyltransferase/glycogen phosphorylase"/>
    <property type="match status" value="1"/>
</dbReference>
<reference evidence="6 7" key="1">
    <citation type="submission" date="2016-10" db="EMBL/GenBank/DDBJ databases">
        <authorList>
            <person name="de Groot N.N."/>
        </authorList>
    </citation>
    <scope>NUCLEOTIDE SEQUENCE [LARGE SCALE GENOMIC DNA]</scope>
    <source>
        <strain evidence="6 7">AA1</strain>
    </source>
</reference>
<proteinExistence type="inferred from homology"/>
<dbReference type="EMBL" id="FMUX01000036">
    <property type="protein sequence ID" value="SCY89911.1"/>
    <property type="molecule type" value="Genomic_DNA"/>
</dbReference>
<evidence type="ECO:0000256" key="2">
    <source>
        <dbReference type="ARBA" id="ARBA00022676"/>
    </source>
</evidence>
<dbReference type="PANTHER" id="PTHR12526:SF640">
    <property type="entry name" value="COLANIC ACID BIOSYNTHESIS GLYCOSYLTRANSFERASE WCAL-RELATED"/>
    <property type="match status" value="1"/>
</dbReference>
<evidence type="ECO:0000313" key="6">
    <source>
        <dbReference type="EMBL" id="SCY89911.1"/>
    </source>
</evidence>
<dbReference type="Pfam" id="PF13439">
    <property type="entry name" value="Glyco_transf_4"/>
    <property type="match status" value="1"/>
</dbReference>